<dbReference type="AlphaFoldDB" id="A0A2Z4JE92"/>
<keyword evidence="5 7" id="KW-1133">Transmembrane helix</keyword>
<feature type="transmembrane region" description="Helical" evidence="7">
    <location>
        <begin position="433"/>
        <end position="456"/>
    </location>
</feature>
<keyword evidence="4 7" id="KW-0812">Transmembrane</keyword>
<evidence type="ECO:0000256" key="3">
    <source>
        <dbReference type="ARBA" id="ARBA00022475"/>
    </source>
</evidence>
<dbReference type="KEGG" id="scad:DN051_43175"/>
<dbReference type="InterPro" id="IPR024962">
    <property type="entry name" value="YukD-like"/>
</dbReference>
<sequence length="464" mass="47263">MPESSIAGLCRLTVRTPHSSLDLVVPSDVPVADLLPAVLRHAGPDTEEHGLEHAGWVLQTLGGKPLEGEGTLTSSNVNDGEVLYLRPRTDQLPEVRLDDLVDGIADSMRDRLHTWGPRSSRMLLRALTGFAVCAGLLILASPGLTSSTRVTALAVTAALLLAAAATAGRAADDAASAAVLGSFAPPCIALAGALVTGSAGGRGDEALGAALLAAGAAGAGSAALALALVGVHTPFFSALILAALAGTSTGVLMAFAGLHLEEAALVIASIGAMVSPFVPSLAFKLAGMRMPFLPSTPRQLQDDIEPYSSQNVASRTEIASTWMTALYGAVGAVVTVCFAAAATSQAAPDRITAAVLSLLLLLHGRSIGNVWQRLSMVLPGAAGLVMLALSLATTAQPGTRLLLAAAALATGGVLAVASWFLPGRRIVPHWGRAAEILHSALAMSLLPLLLWVLGVFGRLRGFNG</sequence>
<feature type="domain" description="EccD-like transmembrane" evidence="8">
    <location>
        <begin position="120"/>
        <end position="461"/>
    </location>
</feature>
<gene>
    <name evidence="9" type="primary">eccD</name>
    <name evidence="9" type="ORF">DN051_43175</name>
</gene>
<reference evidence="10" key="1">
    <citation type="submission" date="2018-06" db="EMBL/GenBank/DDBJ databases">
        <authorList>
            <person name="Li K."/>
        </authorList>
    </citation>
    <scope>NUCLEOTIDE SEQUENCE [LARGE SCALE GENOMIC DNA]</scope>
    <source>
        <strain evidence="10">ZFG47</strain>
        <plasmid evidence="10">unnamed1</plasmid>
    </source>
</reference>
<feature type="transmembrane region" description="Helical" evidence="7">
    <location>
        <begin position="150"/>
        <end position="167"/>
    </location>
</feature>
<dbReference type="EMBL" id="CP030074">
    <property type="protein sequence ID" value="AWW43371.1"/>
    <property type="molecule type" value="Genomic_DNA"/>
</dbReference>
<dbReference type="InterPro" id="IPR006707">
    <property type="entry name" value="T7SS_EccD"/>
</dbReference>
<protein>
    <submittedName>
        <fullName evidence="9">Type VII secretion integral membrane protein EccD</fullName>
    </submittedName>
</protein>
<feature type="transmembrane region" description="Helical" evidence="7">
    <location>
        <begin position="401"/>
        <end position="421"/>
    </location>
</feature>
<dbReference type="Proteomes" id="UP000249616">
    <property type="component" value="Plasmid unnamed1"/>
</dbReference>
<geneLocation type="plasmid" evidence="9 10">
    <name>unnamed1</name>
</geneLocation>
<feature type="transmembrane region" description="Helical" evidence="7">
    <location>
        <begin position="236"/>
        <end position="257"/>
    </location>
</feature>
<feature type="transmembrane region" description="Helical" evidence="7">
    <location>
        <begin position="207"/>
        <end position="229"/>
    </location>
</feature>
<evidence type="ECO:0000313" key="9">
    <source>
        <dbReference type="EMBL" id="AWW43371.1"/>
    </source>
</evidence>
<dbReference type="GO" id="GO:0005886">
    <property type="term" value="C:plasma membrane"/>
    <property type="evidence" value="ECO:0007669"/>
    <property type="project" value="UniProtKB-SubCell"/>
</dbReference>
<feature type="transmembrane region" description="Helical" evidence="7">
    <location>
        <begin position="174"/>
        <end position="195"/>
    </location>
</feature>
<dbReference type="PIRSF" id="PIRSF017804">
    <property type="entry name" value="Secretion_EccD1"/>
    <property type="match status" value="1"/>
</dbReference>
<dbReference type="Pfam" id="PF19053">
    <property type="entry name" value="EccD"/>
    <property type="match status" value="1"/>
</dbReference>
<evidence type="ECO:0000256" key="6">
    <source>
        <dbReference type="ARBA" id="ARBA00023136"/>
    </source>
</evidence>
<name>A0A2Z4JE92_9ACTN</name>
<feature type="transmembrane region" description="Helical" evidence="7">
    <location>
        <begin position="376"/>
        <end position="395"/>
    </location>
</feature>
<evidence type="ECO:0000256" key="1">
    <source>
        <dbReference type="ARBA" id="ARBA00004651"/>
    </source>
</evidence>
<dbReference type="NCBIfam" id="TIGR03920">
    <property type="entry name" value="T7SS_EccD"/>
    <property type="match status" value="1"/>
</dbReference>
<evidence type="ECO:0000256" key="5">
    <source>
        <dbReference type="ARBA" id="ARBA00022989"/>
    </source>
</evidence>
<evidence type="ECO:0000256" key="7">
    <source>
        <dbReference type="SAM" id="Phobius"/>
    </source>
</evidence>
<feature type="transmembrane region" description="Helical" evidence="7">
    <location>
        <begin position="122"/>
        <end position="144"/>
    </location>
</feature>
<feature type="transmembrane region" description="Helical" evidence="7">
    <location>
        <begin position="324"/>
        <end position="341"/>
    </location>
</feature>
<keyword evidence="10" id="KW-1185">Reference proteome</keyword>
<comment type="similarity">
    <text evidence="2">Belongs to the EccD/Snm4 family.</text>
</comment>
<feature type="transmembrane region" description="Helical" evidence="7">
    <location>
        <begin position="263"/>
        <end position="283"/>
    </location>
</feature>
<accession>A0A2Z4JE92</accession>
<keyword evidence="9" id="KW-0614">Plasmid</keyword>
<dbReference type="RefSeq" id="WP_112443188.1">
    <property type="nucleotide sequence ID" value="NZ_CP030074.1"/>
</dbReference>
<proteinExistence type="inferred from homology"/>
<dbReference type="Gene3D" id="3.10.20.90">
    <property type="entry name" value="Phosphatidylinositol 3-kinase Catalytic Subunit, Chain A, domain 1"/>
    <property type="match status" value="1"/>
</dbReference>
<evidence type="ECO:0000313" key="10">
    <source>
        <dbReference type="Proteomes" id="UP000249616"/>
    </source>
</evidence>
<dbReference type="Pfam" id="PF08817">
    <property type="entry name" value="YukD"/>
    <property type="match status" value="1"/>
</dbReference>
<evidence type="ECO:0000256" key="2">
    <source>
        <dbReference type="ARBA" id="ARBA00006162"/>
    </source>
</evidence>
<dbReference type="InterPro" id="IPR044049">
    <property type="entry name" value="EccD_transm"/>
</dbReference>
<keyword evidence="3" id="KW-1003">Cell membrane</keyword>
<organism evidence="9 10">
    <name type="scientific">Streptomyces cadmiisoli</name>
    <dbReference type="NCBI Taxonomy" id="2184053"/>
    <lineage>
        <taxon>Bacteria</taxon>
        <taxon>Bacillati</taxon>
        <taxon>Actinomycetota</taxon>
        <taxon>Actinomycetes</taxon>
        <taxon>Kitasatosporales</taxon>
        <taxon>Streptomycetaceae</taxon>
        <taxon>Streptomyces</taxon>
        <taxon>Streptomyces aurantiacus group</taxon>
    </lineage>
</organism>
<evidence type="ECO:0000259" key="8">
    <source>
        <dbReference type="Pfam" id="PF19053"/>
    </source>
</evidence>
<comment type="subcellular location">
    <subcellularLocation>
        <location evidence="1">Cell membrane</location>
        <topology evidence="1">Multi-pass membrane protein</topology>
    </subcellularLocation>
</comment>
<keyword evidence="6 7" id="KW-0472">Membrane</keyword>
<evidence type="ECO:0000256" key="4">
    <source>
        <dbReference type="ARBA" id="ARBA00022692"/>
    </source>
</evidence>